<name>A0A8H6Y066_9AGAR</name>
<dbReference type="AlphaFoldDB" id="A0A8H6Y066"/>
<gene>
    <name evidence="2" type="ORF">MSAN_01591000</name>
</gene>
<organism evidence="2 3">
    <name type="scientific">Mycena sanguinolenta</name>
    <dbReference type="NCBI Taxonomy" id="230812"/>
    <lineage>
        <taxon>Eukaryota</taxon>
        <taxon>Fungi</taxon>
        <taxon>Dikarya</taxon>
        <taxon>Basidiomycota</taxon>
        <taxon>Agaricomycotina</taxon>
        <taxon>Agaricomycetes</taxon>
        <taxon>Agaricomycetidae</taxon>
        <taxon>Agaricales</taxon>
        <taxon>Marasmiineae</taxon>
        <taxon>Mycenaceae</taxon>
        <taxon>Mycena</taxon>
    </lineage>
</organism>
<keyword evidence="1" id="KW-0732">Signal</keyword>
<evidence type="ECO:0000313" key="2">
    <source>
        <dbReference type="EMBL" id="KAF7351585.1"/>
    </source>
</evidence>
<proteinExistence type="predicted"/>
<feature type="chain" id="PRO_5034856709" evidence="1">
    <location>
        <begin position="19"/>
        <end position="134"/>
    </location>
</feature>
<accession>A0A8H6Y066</accession>
<evidence type="ECO:0000313" key="3">
    <source>
        <dbReference type="Proteomes" id="UP000623467"/>
    </source>
</evidence>
<feature type="signal peptide" evidence="1">
    <location>
        <begin position="1"/>
        <end position="18"/>
    </location>
</feature>
<protein>
    <submittedName>
        <fullName evidence="2">Uncharacterized protein</fullName>
    </submittedName>
</protein>
<dbReference type="Proteomes" id="UP000623467">
    <property type="component" value="Unassembled WGS sequence"/>
</dbReference>
<reference evidence="2" key="1">
    <citation type="submission" date="2020-05" db="EMBL/GenBank/DDBJ databases">
        <title>Mycena genomes resolve the evolution of fungal bioluminescence.</title>
        <authorList>
            <person name="Tsai I.J."/>
        </authorList>
    </citation>
    <scope>NUCLEOTIDE SEQUENCE</scope>
    <source>
        <strain evidence="2">160909Yilan</strain>
    </source>
</reference>
<keyword evidence="3" id="KW-1185">Reference proteome</keyword>
<comment type="caution">
    <text evidence="2">The sequence shown here is derived from an EMBL/GenBank/DDBJ whole genome shotgun (WGS) entry which is preliminary data.</text>
</comment>
<sequence length="134" mass="14358">MFNFKLLVCLSVAAVTLAVTTPQPAFTGTAVEVAAAVNSSDPVPGAQDAEEIYLCANRYFMPPCVTVPYLKNTCTNVPFGFNDNVSSVKPAQGAVCTLYADISCRGQNIVTVYPGYSDLLQQGFNDRLSSWECS</sequence>
<dbReference type="EMBL" id="JACAZH010000013">
    <property type="protein sequence ID" value="KAF7351585.1"/>
    <property type="molecule type" value="Genomic_DNA"/>
</dbReference>
<dbReference type="Gene3D" id="2.60.20.10">
    <property type="entry name" value="Crystallins"/>
    <property type="match status" value="1"/>
</dbReference>
<dbReference type="OrthoDB" id="5401396at2759"/>
<evidence type="ECO:0000256" key="1">
    <source>
        <dbReference type="SAM" id="SignalP"/>
    </source>
</evidence>